<feature type="chain" id="PRO_5046990946" evidence="6">
    <location>
        <begin position="20"/>
        <end position="554"/>
    </location>
</feature>
<name>A0ABW3Y4M5_9FLAO</name>
<protein>
    <submittedName>
        <fullName evidence="9">RagB/SusD family nutrient uptake outer membrane protein</fullName>
    </submittedName>
</protein>
<organism evidence="9 10">
    <name type="scientific">Namhaeicola litoreus</name>
    <dbReference type="NCBI Taxonomy" id="1052145"/>
    <lineage>
        <taxon>Bacteria</taxon>
        <taxon>Pseudomonadati</taxon>
        <taxon>Bacteroidota</taxon>
        <taxon>Flavobacteriia</taxon>
        <taxon>Flavobacteriales</taxon>
        <taxon>Flavobacteriaceae</taxon>
        <taxon>Namhaeicola</taxon>
    </lineage>
</organism>
<evidence type="ECO:0000256" key="1">
    <source>
        <dbReference type="ARBA" id="ARBA00004442"/>
    </source>
</evidence>
<evidence type="ECO:0000259" key="7">
    <source>
        <dbReference type="Pfam" id="PF07980"/>
    </source>
</evidence>
<feature type="domain" description="RagB/SusD" evidence="7">
    <location>
        <begin position="259"/>
        <end position="554"/>
    </location>
</feature>
<evidence type="ECO:0000256" key="6">
    <source>
        <dbReference type="SAM" id="SignalP"/>
    </source>
</evidence>
<keyword evidence="10" id="KW-1185">Reference proteome</keyword>
<dbReference type="Proteomes" id="UP001597201">
    <property type="component" value="Unassembled WGS sequence"/>
</dbReference>
<gene>
    <name evidence="9" type="ORF">ACFQ39_08715</name>
</gene>
<feature type="domain" description="SusD-like N-terminal" evidence="8">
    <location>
        <begin position="69"/>
        <end position="221"/>
    </location>
</feature>
<proteinExistence type="inferred from homology"/>
<keyword evidence="3 6" id="KW-0732">Signal</keyword>
<evidence type="ECO:0000313" key="10">
    <source>
        <dbReference type="Proteomes" id="UP001597201"/>
    </source>
</evidence>
<dbReference type="Pfam" id="PF14322">
    <property type="entry name" value="SusD-like_3"/>
    <property type="match status" value="1"/>
</dbReference>
<evidence type="ECO:0000256" key="4">
    <source>
        <dbReference type="ARBA" id="ARBA00023136"/>
    </source>
</evidence>
<feature type="signal peptide" evidence="6">
    <location>
        <begin position="1"/>
        <end position="19"/>
    </location>
</feature>
<evidence type="ECO:0000256" key="3">
    <source>
        <dbReference type="ARBA" id="ARBA00022729"/>
    </source>
</evidence>
<dbReference type="Gene3D" id="1.25.40.390">
    <property type="match status" value="1"/>
</dbReference>
<keyword evidence="5" id="KW-0998">Cell outer membrane</keyword>
<reference evidence="10" key="1">
    <citation type="journal article" date="2019" name="Int. J. Syst. Evol. Microbiol.">
        <title>The Global Catalogue of Microorganisms (GCM) 10K type strain sequencing project: providing services to taxonomists for standard genome sequencing and annotation.</title>
        <authorList>
            <consortium name="The Broad Institute Genomics Platform"/>
            <consortium name="The Broad Institute Genome Sequencing Center for Infectious Disease"/>
            <person name="Wu L."/>
            <person name="Ma J."/>
        </authorList>
    </citation>
    <scope>NUCLEOTIDE SEQUENCE [LARGE SCALE GENOMIC DNA]</scope>
    <source>
        <strain evidence="10">CCUG 61485</strain>
    </source>
</reference>
<evidence type="ECO:0000259" key="8">
    <source>
        <dbReference type="Pfam" id="PF14322"/>
    </source>
</evidence>
<evidence type="ECO:0000313" key="9">
    <source>
        <dbReference type="EMBL" id="MFD1315694.1"/>
    </source>
</evidence>
<dbReference type="RefSeq" id="WP_377178110.1">
    <property type="nucleotide sequence ID" value="NZ_JBHTMY010000003.1"/>
</dbReference>
<evidence type="ECO:0000256" key="2">
    <source>
        <dbReference type="ARBA" id="ARBA00006275"/>
    </source>
</evidence>
<comment type="caution">
    <text evidence="9">The sequence shown here is derived from an EMBL/GenBank/DDBJ whole genome shotgun (WGS) entry which is preliminary data.</text>
</comment>
<keyword evidence="4" id="KW-0472">Membrane</keyword>
<evidence type="ECO:0000256" key="5">
    <source>
        <dbReference type="ARBA" id="ARBA00023237"/>
    </source>
</evidence>
<dbReference type="SUPFAM" id="SSF48452">
    <property type="entry name" value="TPR-like"/>
    <property type="match status" value="1"/>
</dbReference>
<sequence>MKSKIVYLMALLATIWSCSDEFTEQTAFGSLSDESLKNAQGIELLLVGAYSGLDGMTDTGGADWEKTGDNWWFDVMADDMHKGSTNSDQADLFLLETYDWQTANPYISQKWRSLYAATNRANAVINQISLVTEGDFSAQLAEARFLRGLFNFELQKIWGNVPYISEENFASFEFNQPNSGPIWDQIEADLSYAADNLPDSQSLVGKPSKKTAQAFLAKAHLYQSEFQAAYDILVTLIGKWSLNEEFVDSFRASGENSAESVFAIQFVADAGLSFNGNRGSTLNFPSGGPIGSCCGFGQPTQDLANAYKVDANGLPLLDDYNKSDIKNDYGITSAQPFTPETGLLDPRIDYTIGRRGIDFNGWGVMPGKDWIRAEFGDISGPYLTKKNFYWVGDDANRGTGGWGEQRSGINYHFMRYSDVLLMAAEAAAETGKLTEALDWVNQVRNRAKNMTPVGGNSPAANYKVEPYPSFPSQDYAIKAVRFERRLELATEGHRLFDLRRWGVAAQVMNTYKVNEKRAITSFTMADYQPKHDLCPIPLNAIDGSVGTLQQNPGY</sequence>
<dbReference type="Pfam" id="PF07980">
    <property type="entry name" value="SusD_RagB"/>
    <property type="match status" value="1"/>
</dbReference>
<accession>A0ABW3Y4M5</accession>
<dbReference type="InterPro" id="IPR011990">
    <property type="entry name" value="TPR-like_helical_dom_sf"/>
</dbReference>
<dbReference type="InterPro" id="IPR012944">
    <property type="entry name" value="SusD_RagB_dom"/>
</dbReference>
<dbReference type="EMBL" id="JBHTMY010000003">
    <property type="protein sequence ID" value="MFD1315694.1"/>
    <property type="molecule type" value="Genomic_DNA"/>
</dbReference>
<dbReference type="InterPro" id="IPR033985">
    <property type="entry name" value="SusD-like_N"/>
</dbReference>
<comment type="similarity">
    <text evidence="2">Belongs to the SusD family.</text>
</comment>
<comment type="subcellular location">
    <subcellularLocation>
        <location evidence="1">Cell outer membrane</location>
    </subcellularLocation>
</comment>